<sequence length="215" mass="23128">MDSSKSIQVVFAPASKVRGAFSTTGKGVKQHITIEDELRSRRPGITRVPTKAEFGIEEGEDEEEEETASGNDKEASKPTGKTISDAITELGNSAGNGAPPAHAYNKPSLQPKFYQRREDIPPEPKAILKKVSSYHLAPPSTQNGANPSTNGTSSSSPMNGPSAPPLGRDMSRRSMRQLSFADELGRDLQEVTHAHNLQYGSHSRHSSPLMCCSVS</sequence>
<feature type="compositionally biased region" description="Low complexity" evidence="1">
    <location>
        <begin position="143"/>
        <end position="161"/>
    </location>
</feature>
<dbReference type="Proteomes" id="UP000355283">
    <property type="component" value="Unassembled WGS sequence"/>
</dbReference>
<dbReference type="AlphaFoldDB" id="A0A4D9DB60"/>
<gene>
    <name evidence="2" type="ORF">NSK_000140</name>
</gene>
<evidence type="ECO:0000313" key="3">
    <source>
        <dbReference type="Proteomes" id="UP000355283"/>
    </source>
</evidence>
<comment type="caution">
    <text evidence="2">The sequence shown here is derived from an EMBL/GenBank/DDBJ whole genome shotgun (WGS) entry which is preliminary data.</text>
</comment>
<dbReference type="OrthoDB" id="10325378at2759"/>
<reference evidence="2 3" key="1">
    <citation type="submission" date="2019-01" db="EMBL/GenBank/DDBJ databases">
        <title>Nuclear Genome Assembly of the Microalgal Biofuel strain Nannochloropsis salina CCMP1776.</title>
        <authorList>
            <person name="Hovde B."/>
        </authorList>
    </citation>
    <scope>NUCLEOTIDE SEQUENCE [LARGE SCALE GENOMIC DNA]</scope>
    <source>
        <strain evidence="2 3">CCMP1776</strain>
    </source>
</reference>
<protein>
    <submittedName>
        <fullName evidence="2">Uncharacterized protein</fullName>
    </submittedName>
</protein>
<proteinExistence type="predicted"/>
<organism evidence="2 3">
    <name type="scientific">Nannochloropsis salina CCMP1776</name>
    <dbReference type="NCBI Taxonomy" id="1027361"/>
    <lineage>
        <taxon>Eukaryota</taxon>
        <taxon>Sar</taxon>
        <taxon>Stramenopiles</taxon>
        <taxon>Ochrophyta</taxon>
        <taxon>Eustigmatophyceae</taxon>
        <taxon>Eustigmatales</taxon>
        <taxon>Monodopsidaceae</taxon>
        <taxon>Microchloropsis</taxon>
        <taxon>Microchloropsis salina</taxon>
    </lineage>
</organism>
<evidence type="ECO:0000256" key="1">
    <source>
        <dbReference type="SAM" id="MobiDB-lite"/>
    </source>
</evidence>
<name>A0A4D9DB60_9STRA</name>
<evidence type="ECO:0000313" key="2">
    <source>
        <dbReference type="EMBL" id="TFJ88566.1"/>
    </source>
</evidence>
<accession>A0A4D9DB60</accession>
<dbReference type="EMBL" id="SDOX01000001">
    <property type="protein sequence ID" value="TFJ88566.1"/>
    <property type="molecule type" value="Genomic_DNA"/>
</dbReference>
<feature type="compositionally biased region" description="Acidic residues" evidence="1">
    <location>
        <begin position="55"/>
        <end position="67"/>
    </location>
</feature>
<feature type="region of interest" description="Disordered" evidence="1">
    <location>
        <begin position="43"/>
        <end position="183"/>
    </location>
</feature>
<keyword evidence="3" id="KW-1185">Reference proteome</keyword>